<name>A0A3E0DRG0_9BACT</name>
<accession>A0A3E0DRG0</accession>
<feature type="region of interest" description="Disordered" evidence="1">
    <location>
        <begin position="718"/>
        <end position="742"/>
    </location>
</feature>
<gene>
    <name evidence="2" type="ORF">C8N25_11660</name>
</gene>
<sequence>MSDVLTISSKKPEQSAFDYEALRKIGISHIEKTASAIWTDYNIHDPGITMLELMCYVITDLSYRSNNSIPDLLATPTDSKTNILKHFISAARIFPNKPVTINDYRKLIIDIEGVKNAWLIKKTIPIIADITCKKLRFIPPVTGKWEPVNVQGFYDVLLEFDTNVTKEQKLNIKQITREVVLENRNLCEDFLAIEEVTNQQFRLCIELELKPEVDPFEAVAQMLFNIQLHLTPLIKFYWLKNLLDQGYTTDLIFEGPLLTHGFIKEEELVASNLKTELHLSDIMQQILNVTGISNILDIIFNATDQVKESPNKWIIPVASGKQPILNILECNILVYKNGIPLRPDKNVIKNRFERLMSEHIIGNDKVRTEDISFATGSFSDTGNYFSIQNHFPKNYGISHWGLPSDATDERKAQARQLQGYLYFFDQQLANYFSQLSHLRNLFSTEDETATYFSELVTSFSQAEGLFANSDSIRSIIQIAAENKIDFYKRRNLFLDHLLSRFSESFFDYVNVLYSGFTSNTKDVISPAVINQEDIVKDKINFLKNYPEYSGKRFTAYHYVSDLTWDTDNISGLEKRLKRLLGFDNMNRRNLINLLTTIQHGFNEFNNDQYWFSIKDYGNNKTLLEGRIKYSSKEEASFDLEDALTLIYDSANLRSIENADSTFSNQVLKAGVVIGSSTEIYTTKEDADVDRLLLITLVTETRAEEGMFLIEHPLLLPSPSLEKPESPPDSPPSSPIEPPESPSKVTKDFFLPICVDESCRDCQDRDPYSFRISVILPAYAPRFLNLSFRTYCEQTIRMESPAHTFVKICWVSNEQLVEFQDAYKNWLTLKASGALDSDYVKLNRFIEIFTALKSVYPVARLEDCKSTEERTLFLLNQNALGTLKT</sequence>
<feature type="compositionally biased region" description="Pro residues" evidence="1">
    <location>
        <begin position="726"/>
        <end position="740"/>
    </location>
</feature>
<protein>
    <submittedName>
        <fullName evidence="2">Uncharacterized protein</fullName>
    </submittedName>
</protein>
<dbReference type="AlphaFoldDB" id="A0A3E0DRG0"/>
<evidence type="ECO:0000313" key="2">
    <source>
        <dbReference type="EMBL" id="REG84005.1"/>
    </source>
</evidence>
<reference evidence="2 3" key="1">
    <citation type="submission" date="2018-08" db="EMBL/GenBank/DDBJ databases">
        <title>Genomic Encyclopedia of Archaeal and Bacterial Type Strains, Phase II (KMG-II): from individual species to whole genera.</title>
        <authorList>
            <person name="Goeker M."/>
        </authorList>
    </citation>
    <scope>NUCLEOTIDE SEQUENCE [LARGE SCALE GENOMIC DNA]</scope>
    <source>
        <strain evidence="2 3">DSM 15986</strain>
    </source>
</reference>
<evidence type="ECO:0000256" key="1">
    <source>
        <dbReference type="SAM" id="MobiDB-lite"/>
    </source>
</evidence>
<evidence type="ECO:0000313" key="3">
    <source>
        <dbReference type="Proteomes" id="UP000256405"/>
    </source>
</evidence>
<keyword evidence="3" id="KW-1185">Reference proteome</keyword>
<comment type="caution">
    <text evidence="2">The sequence shown here is derived from an EMBL/GenBank/DDBJ whole genome shotgun (WGS) entry which is preliminary data.</text>
</comment>
<dbReference type="RefSeq" id="WP_086541694.1">
    <property type="nucleotide sequence ID" value="NZ_MSSW01000031.1"/>
</dbReference>
<dbReference type="OrthoDB" id="8263000at2"/>
<dbReference type="EMBL" id="QUNF01000016">
    <property type="protein sequence ID" value="REG84005.1"/>
    <property type="molecule type" value="Genomic_DNA"/>
</dbReference>
<organism evidence="2 3">
    <name type="scientific">Algoriphagus antarcticus</name>
    <dbReference type="NCBI Taxonomy" id="238540"/>
    <lineage>
        <taxon>Bacteria</taxon>
        <taxon>Pseudomonadati</taxon>
        <taxon>Bacteroidota</taxon>
        <taxon>Cytophagia</taxon>
        <taxon>Cytophagales</taxon>
        <taxon>Cyclobacteriaceae</taxon>
        <taxon>Algoriphagus</taxon>
    </lineage>
</organism>
<dbReference type="Proteomes" id="UP000256405">
    <property type="component" value="Unassembled WGS sequence"/>
</dbReference>
<proteinExistence type="predicted"/>